<dbReference type="Proteomes" id="UP000029939">
    <property type="component" value="Segment"/>
</dbReference>
<proteinExistence type="predicted"/>
<reference evidence="2 3" key="2">
    <citation type="journal article" date="2014" name="BMC Genomics">
        <title>Whole genome sequence comparison of vtx2-converting phages from Enteroaggregative Haemorrhagic Escherichia coli strains.</title>
        <authorList>
            <person name="Grande L."/>
            <person name="Michelacci V."/>
            <person name="Tozzoli R."/>
            <person name="Ranieri P."/>
            <person name="Maugliani A."/>
            <person name="Caprioli A."/>
            <person name="Morabito S."/>
        </authorList>
    </citation>
    <scope>NUCLEOTIDE SEQUENCE [LARGE SCALE GENOMIC DNA]</scope>
</reference>
<keyword evidence="1" id="KW-0472">Membrane</keyword>
<sequence>MQFGNYVEGPRRQADLNRAYDSLHDLAEVLNVPTKALSLNGRLGLAFGARGKGKAAAHYEPGEVAINLTKGNGPGALAHEWFILWIIILVVMTFPMTGKLRQVATL</sequence>
<name>A0A096XES8_9CAUD</name>
<keyword evidence="1" id="KW-0812">Transmembrane</keyword>
<reference evidence="2 3" key="1">
    <citation type="journal article" date="1998" name="J. Clin. Microbiol.">
        <title>Enteroaggregative, Shiga toxin-producing Escherichia coli O111:H2 associated with an outbreak of hemolytic-uremic syndrome.</title>
        <authorList>
            <person name="Morabito S."/>
            <person name="Karch H."/>
            <person name="Mariani-Kurkdjian P."/>
            <person name="Schmidt H."/>
            <person name="Minelli F."/>
            <person name="Bingen E."/>
            <person name="Caprioli A."/>
        </authorList>
    </citation>
    <scope>NUCLEOTIDE SEQUENCE [LARGE SCALE GENOMIC DNA]</scope>
</reference>
<accession>A0A096XES8</accession>
<organism evidence="2 3">
    <name type="scientific">Escherichia phage phi191</name>
    <dbReference type="NCBI Taxonomy" id="1458706"/>
    <lineage>
        <taxon>Viruses</taxon>
        <taxon>Duplodnaviria</taxon>
        <taxon>Heunggongvirae</taxon>
        <taxon>Uroviricota</taxon>
        <taxon>Caudoviricetes</taxon>
        <taxon>Sepvirinae</taxon>
        <taxon>Oslovirus</taxon>
        <taxon>Oslovirus ov191</taxon>
    </lineage>
</organism>
<keyword evidence="1" id="KW-1133">Transmembrane helix</keyword>
<dbReference type="RefSeq" id="YP_009187916.1">
    <property type="nucleotide sequence ID" value="NC_028660.1"/>
</dbReference>
<gene>
    <name evidence="2" type="ORF">phi191_00058</name>
</gene>
<protein>
    <submittedName>
        <fullName evidence="2">Uncharacterized protein</fullName>
    </submittedName>
</protein>
<evidence type="ECO:0000313" key="3">
    <source>
        <dbReference type="Proteomes" id="UP000029939"/>
    </source>
</evidence>
<evidence type="ECO:0000256" key="1">
    <source>
        <dbReference type="SAM" id="Phobius"/>
    </source>
</evidence>
<feature type="transmembrane region" description="Helical" evidence="1">
    <location>
        <begin position="81"/>
        <end position="98"/>
    </location>
</feature>
<dbReference type="GeneID" id="26516330"/>
<dbReference type="KEGG" id="vg:26516330"/>
<evidence type="ECO:0000313" key="2">
    <source>
        <dbReference type="EMBL" id="AHJ10654.1"/>
    </source>
</evidence>
<dbReference type="EMBL" id="KF971864">
    <property type="protein sequence ID" value="AHJ10654.1"/>
    <property type="molecule type" value="Genomic_DNA"/>
</dbReference>
<keyword evidence="3" id="KW-1185">Reference proteome</keyword>